<feature type="transmembrane region" description="Helical" evidence="5">
    <location>
        <begin position="168"/>
        <end position="190"/>
    </location>
</feature>
<organism evidence="8 9">
    <name type="scientific">Mucilaginibacter frigoritolerans</name>
    <dbReference type="NCBI Taxonomy" id="652788"/>
    <lineage>
        <taxon>Bacteria</taxon>
        <taxon>Pseudomonadati</taxon>
        <taxon>Bacteroidota</taxon>
        <taxon>Sphingobacteriia</taxon>
        <taxon>Sphingobacteriales</taxon>
        <taxon>Sphingobacteriaceae</taxon>
        <taxon>Mucilaginibacter</taxon>
    </lineage>
</organism>
<keyword evidence="5" id="KW-0472">Membrane</keyword>
<evidence type="ECO:0000256" key="1">
    <source>
        <dbReference type="ARBA" id="ARBA00000085"/>
    </source>
</evidence>
<dbReference type="SUPFAM" id="SSF55874">
    <property type="entry name" value="ATPase domain of HSP90 chaperone/DNA topoisomerase II/histidine kinase"/>
    <property type="match status" value="1"/>
</dbReference>
<evidence type="ECO:0000259" key="6">
    <source>
        <dbReference type="PROSITE" id="PS50109"/>
    </source>
</evidence>
<dbReference type="Gene3D" id="3.40.50.2300">
    <property type="match status" value="1"/>
</dbReference>
<sequence>MSREVNFFNFSISKILSKDQSILDQARIRLLYYGFWIVAVATAGLFINVYFQHQVLLSITAGILFVSVAVLFKYLTYKPQWRPISHALLVIATLINLNNVFIALQNVDIITVQIILLIILFSFYMLGQTWGLVYTLLNLIPVLAFMVMEYNTSYFIALRPEKVDQSTIIISIFANFIIIVYIHSHFYGAFFNNIKQLKETGEEQLRLNAQLELAIDKAEKSSQVKSEFLATMSHEIRTPLNAIIGMSNLMIMANPRPDQRENLNVLKFSSNNLLAIVNDVLDFNKIESGKVVFENTKFNIIELMQNICGAEILKAEQKGLTFTLKIDPQLQNKVLFGDPTRVSQILFNLISNAIKFTQKGNIWVKTSLYEDKHNTVIINFVVKDTGIGIEKSNLESIFEPFTQESITTTRQYGGTGLGLAIVKRLLELQGLNMNVTSKVGEGSEFSFNMEFPVSTEKMKPSGEKYSLLQNNEVLNSLRVLIAEDNPVNVLLMKKLLSKWNILPMIAENGERAIEILQYGNFDIILMDLQMPVMNGFDAAREIRRLPDPKKASIPIIALTAAALNDIREQVLNAGMNDYVSKPFKPEDLMEKIHGLVVAVHS</sequence>
<dbReference type="Pfam" id="PF02518">
    <property type="entry name" value="HATPase_c"/>
    <property type="match status" value="1"/>
</dbReference>
<dbReference type="Pfam" id="PF00512">
    <property type="entry name" value="HisKA"/>
    <property type="match status" value="1"/>
</dbReference>
<comment type="catalytic activity">
    <reaction evidence="1">
        <text>ATP + protein L-histidine = ADP + protein N-phospho-L-histidine.</text>
        <dbReference type="EC" id="2.7.13.3"/>
    </reaction>
</comment>
<proteinExistence type="predicted"/>
<feature type="domain" description="Histidine kinase" evidence="6">
    <location>
        <begin position="231"/>
        <end position="453"/>
    </location>
</feature>
<dbReference type="SMART" id="SM00448">
    <property type="entry name" value="REC"/>
    <property type="match status" value="1"/>
</dbReference>
<dbReference type="AlphaFoldDB" id="A0A562UGP6"/>
<dbReference type="Gene3D" id="1.10.287.130">
    <property type="match status" value="1"/>
</dbReference>
<dbReference type="PANTHER" id="PTHR45339:SF3">
    <property type="entry name" value="HISTIDINE KINASE"/>
    <property type="match status" value="1"/>
</dbReference>
<evidence type="ECO:0000256" key="2">
    <source>
        <dbReference type="ARBA" id="ARBA00012438"/>
    </source>
</evidence>
<feature type="transmembrane region" description="Helical" evidence="5">
    <location>
        <begin position="110"/>
        <end position="126"/>
    </location>
</feature>
<evidence type="ECO:0000256" key="3">
    <source>
        <dbReference type="ARBA" id="ARBA00022553"/>
    </source>
</evidence>
<dbReference type="InterPro" id="IPR003594">
    <property type="entry name" value="HATPase_dom"/>
</dbReference>
<dbReference type="EMBL" id="VLLI01000001">
    <property type="protein sequence ID" value="TWJ04557.1"/>
    <property type="molecule type" value="Genomic_DNA"/>
</dbReference>
<dbReference type="InterPro" id="IPR005467">
    <property type="entry name" value="His_kinase_dom"/>
</dbReference>
<dbReference type="CDD" id="cd17546">
    <property type="entry name" value="REC_hyHK_CKI1_RcsC-like"/>
    <property type="match status" value="1"/>
</dbReference>
<dbReference type="GO" id="GO:0000155">
    <property type="term" value="F:phosphorelay sensor kinase activity"/>
    <property type="evidence" value="ECO:0007669"/>
    <property type="project" value="InterPro"/>
</dbReference>
<dbReference type="PROSITE" id="PS50110">
    <property type="entry name" value="RESPONSE_REGULATORY"/>
    <property type="match status" value="1"/>
</dbReference>
<feature type="transmembrane region" description="Helical" evidence="5">
    <location>
        <begin position="30"/>
        <end position="49"/>
    </location>
</feature>
<dbReference type="CDD" id="cd16922">
    <property type="entry name" value="HATPase_EvgS-ArcB-TorS-like"/>
    <property type="match status" value="1"/>
</dbReference>
<dbReference type="PANTHER" id="PTHR45339">
    <property type="entry name" value="HYBRID SIGNAL TRANSDUCTION HISTIDINE KINASE J"/>
    <property type="match status" value="1"/>
</dbReference>
<feature type="transmembrane region" description="Helical" evidence="5">
    <location>
        <begin position="55"/>
        <end position="75"/>
    </location>
</feature>
<dbReference type="InterPro" id="IPR036097">
    <property type="entry name" value="HisK_dim/P_sf"/>
</dbReference>
<keyword evidence="5" id="KW-1133">Transmembrane helix</keyword>
<dbReference type="CDD" id="cd00082">
    <property type="entry name" value="HisKA"/>
    <property type="match status" value="1"/>
</dbReference>
<evidence type="ECO:0000313" key="8">
    <source>
        <dbReference type="EMBL" id="TWJ04557.1"/>
    </source>
</evidence>
<dbReference type="SUPFAM" id="SSF47384">
    <property type="entry name" value="Homodimeric domain of signal transducing histidine kinase"/>
    <property type="match status" value="1"/>
</dbReference>
<reference evidence="8 9" key="1">
    <citation type="submission" date="2019-07" db="EMBL/GenBank/DDBJ databases">
        <title>Genomic Encyclopedia of Archaeal and Bacterial Type Strains, Phase II (KMG-II): from individual species to whole genera.</title>
        <authorList>
            <person name="Goeker M."/>
        </authorList>
    </citation>
    <scope>NUCLEOTIDE SEQUENCE [LARGE SCALE GENOMIC DNA]</scope>
    <source>
        <strain evidence="8 9">ATCC BAA-1854</strain>
    </source>
</reference>
<evidence type="ECO:0000256" key="5">
    <source>
        <dbReference type="SAM" id="Phobius"/>
    </source>
</evidence>
<feature type="modified residue" description="4-aspartylphosphate" evidence="4">
    <location>
        <position position="527"/>
    </location>
</feature>
<feature type="transmembrane region" description="Helical" evidence="5">
    <location>
        <begin position="87"/>
        <end position="104"/>
    </location>
</feature>
<dbReference type="SUPFAM" id="SSF52172">
    <property type="entry name" value="CheY-like"/>
    <property type="match status" value="1"/>
</dbReference>
<dbReference type="OrthoDB" id="9811889at2"/>
<dbReference type="PRINTS" id="PR00344">
    <property type="entry name" value="BCTRLSENSOR"/>
</dbReference>
<evidence type="ECO:0000256" key="4">
    <source>
        <dbReference type="PROSITE-ProRule" id="PRU00169"/>
    </source>
</evidence>
<comment type="caution">
    <text evidence="8">The sequence shown here is derived from an EMBL/GenBank/DDBJ whole genome shotgun (WGS) entry which is preliminary data.</text>
</comment>
<keyword evidence="3 4" id="KW-0597">Phosphoprotein</keyword>
<dbReference type="InterPro" id="IPR003661">
    <property type="entry name" value="HisK_dim/P_dom"/>
</dbReference>
<accession>A0A562UGP6</accession>
<dbReference type="EC" id="2.7.13.3" evidence="2"/>
<dbReference type="InterPro" id="IPR001789">
    <property type="entry name" value="Sig_transdc_resp-reg_receiver"/>
</dbReference>
<dbReference type="InterPro" id="IPR004358">
    <property type="entry name" value="Sig_transdc_His_kin-like_C"/>
</dbReference>
<dbReference type="SMART" id="SM00388">
    <property type="entry name" value="HisKA"/>
    <property type="match status" value="1"/>
</dbReference>
<protein>
    <recommendedName>
        <fullName evidence="2">histidine kinase</fullName>
        <ecNumber evidence="2">2.7.13.3</ecNumber>
    </recommendedName>
</protein>
<dbReference type="PROSITE" id="PS50109">
    <property type="entry name" value="HIS_KIN"/>
    <property type="match status" value="1"/>
</dbReference>
<dbReference type="Proteomes" id="UP000317010">
    <property type="component" value="Unassembled WGS sequence"/>
</dbReference>
<dbReference type="Gene3D" id="3.30.565.10">
    <property type="entry name" value="Histidine kinase-like ATPase, C-terminal domain"/>
    <property type="match status" value="1"/>
</dbReference>
<name>A0A562UGP6_9SPHI</name>
<dbReference type="RefSeq" id="WP_144908867.1">
    <property type="nucleotide sequence ID" value="NZ_VLLI01000001.1"/>
</dbReference>
<dbReference type="Pfam" id="PF00072">
    <property type="entry name" value="Response_reg"/>
    <property type="match status" value="1"/>
</dbReference>
<evidence type="ECO:0000259" key="7">
    <source>
        <dbReference type="PROSITE" id="PS50110"/>
    </source>
</evidence>
<keyword evidence="9" id="KW-1185">Reference proteome</keyword>
<gene>
    <name evidence="8" type="ORF">JN11_00269</name>
</gene>
<dbReference type="FunFam" id="3.30.565.10:FF:000010">
    <property type="entry name" value="Sensor histidine kinase RcsC"/>
    <property type="match status" value="1"/>
</dbReference>
<dbReference type="InterPro" id="IPR011006">
    <property type="entry name" value="CheY-like_superfamily"/>
</dbReference>
<dbReference type="InterPro" id="IPR036890">
    <property type="entry name" value="HATPase_C_sf"/>
</dbReference>
<keyword evidence="8" id="KW-0418">Kinase</keyword>
<evidence type="ECO:0000313" key="9">
    <source>
        <dbReference type="Proteomes" id="UP000317010"/>
    </source>
</evidence>
<feature type="transmembrane region" description="Helical" evidence="5">
    <location>
        <begin position="131"/>
        <end position="148"/>
    </location>
</feature>
<keyword evidence="5" id="KW-0812">Transmembrane</keyword>
<dbReference type="SMART" id="SM00387">
    <property type="entry name" value="HATPase_c"/>
    <property type="match status" value="1"/>
</dbReference>
<keyword evidence="8" id="KW-0808">Transferase</keyword>
<feature type="domain" description="Response regulatory" evidence="7">
    <location>
        <begin position="478"/>
        <end position="596"/>
    </location>
</feature>